<dbReference type="Proteomes" id="UP000182975">
    <property type="component" value="Unassembled WGS sequence"/>
</dbReference>
<dbReference type="AlphaFoldDB" id="A0A172RWB9"/>
<dbReference type="STRING" id="79604.AAY81_01275"/>
<name>A0A172RWB9_9ACTN</name>
<dbReference type="OrthoDB" id="2389730at2"/>
<evidence type="ECO:0000259" key="1">
    <source>
        <dbReference type="SMART" id="SM00347"/>
    </source>
</evidence>
<reference evidence="3" key="1">
    <citation type="submission" date="2016-10" db="EMBL/GenBank/DDBJ databases">
        <authorList>
            <person name="Varghese N."/>
        </authorList>
    </citation>
    <scope>NUCLEOTIDE SEQUENCE [LARGE SCALE GENOMIC DNA]</scope>
    <source>
        <strain evidence="3">DSM 21843</strain>
    </source>
</reference>
<evidence type="ECO:0000313" key="3">
    <source>
        <dbReference type="Proteomes" id="UP000182975"/>
    </source>
</evidence>
<dbReference type="Gene3D" id="1.10.10.10">
    <property type="entry name" value="Winged helix-like DNA-binding domain superfamily/Winged helix DNA-binding domain"/>
    <property type="match status" value="1"/>
</dbReference>
<organism evidence="2 3">
    <name type="scientific">Denitrobacterium detoxificans</name>
    <dbReference type="NCBI Taxonomy" id="79604"/>
    <lineage>
        <taxon>Bacteria</taxon>
        <taxon>Bacillati</taxon>
        <taxon>Actinomycetota</taxon>
        <taxon>Coriobacteriia</taxon>
        <taxon>Eggerthellales</taxon>
        <taxon>Eggerthellaceae</taxon>
        <taxon>Denitrobacterium</taxon>
    </lineage>
</organism>
<sequence length="274" mass="30796">MQGDEILFDPRFMYVVQRMSATTDLACLQVTALSLGEYAMLIRVAEAGEGLLLHDLEREFGFVKTPQYLISILEEKELVRRVRSRSDKRAFACEVTSKGRARIALVDEAIAVSLVGSNPDLCEEDLGALIDQFQAIARFDASRHPTTMFPSVALVALFKYRQLFERACSVAGILPLQMALLCILSSRDIAHDLSSLSTKTALFDFAIEFQLKAMMRKGLVLYEDGYLVTSRGIERMNDLVVQFSEGLGRDFAQCDPDVQDAYRNLVGYMLYLFE</sequence>
<dbReference type="KEGG" id="ddt:AAY81_01275"/>
<dbReference type="RefSeq" id="WP_066660445.1">
    <property type="nucleotide sequence ID" value="NZ_FOEC01000014.1"/>
</dbReference>
<gene>
    <name evidence="2" type="ORF">SAMN02910314_01759</name>
</gene>
<dbReference type="InterPro" id="IPR000835">
    <property type="entry name" value="HTH_MarR-typ"/>
</dbReference>
<dbReference type="InterPro" id="IPR036388">
    <property type="entry name" value="WH-like_DNA-bd_sf"/>
</dbReference>
<keyword evidence="3" id="KW-1185">Reference proteome</keyword>
<dbReference type="EMBL" id="FOEC01000014">
    <property type="protein sequence ID" value="SEO96543.1"/>
    <property type="molecule type" value="Genomic_DNA"/>
</dbReference>
<dbReference type="SMART" id="SM00347">
    <property type="entry name" value="HTH_MARR"/>
    <property type="match status" value="1"/>
</dbReference>
<protein>
    <recommendedName>
        <fullName evidence="1">HTH marR-type domain-containing protein</fullName>
    </recommendedName>
</protein>
<accession>A0A172RWB9</accession>
<dbReference type="InterPro" id="IPR036390">
    <property type="entry name" value="WH_DNA-bd_sf"/>
</dbReference>
<feature type="domain" description="HTH marR-type" evidence="1">
    <location>
        <begin position="26"/>
        <end position="126"/>
    </location>
</feature>
<evidence type="ECO:0000313" key="2">
    <source>
        <dbReference type="EMBL" id="SEO96543.1"/>
    </source>
</evidence>
<dbReference type="GO" id="GO:0003700">
    <property type="term" value="F:DNA-binding transcription factor activity"/>
    <property type="evidence" value="ECO:0007669"/>
    <property type="project" value="InterPro"/>
</dbReference>
<proteinExistence type="predicted"/>
<dbReference type="SUPFAM" id="SSF46785">
    <property type="entry name" value="Winged helix' DNA-binding domain"/>
    <property type="match status" value="1"/>
</dbReference>